<keyword evidence="5 6" id="KW-0408">Iron</keyword>
<keyword evidence="1" id="KW-0813">Transport</keyword>
<dbReference type="PROSITE" id="PS51007">
    <property type="entry name" value="CYTC"/>
    <property type="match status" value="1"/>
</dbReference>
<evidence type="ECO:0000256" key="5">
    <source>
        <dbReference type="ARBA" id="ARBA00023004"/>
    </source>
</evidence>
<protein>
    <submittedName>
        <fullName evidence="9">Cytochrome c553</fullName>
    </submittedName>
</protein>
<keyword evidence="7" id="KW-0732">Signal</keyword>
<keyword evidence="4" id="KW-0249">Electron transport</keyword>
<evidence type="ECO:0000256" key="7">
    <source>
        <dbReference type="SAM" id="SignalP"/>
    </source>
</evidence>
<evidence type="ECO:0000256" key="4">
    <source>
        <dbReference type="ARBA" id="ARBA00022982"/>
    </source>
</evidence>
<feature type="signal peptide" evidence="7">
    <location>
        <begin position="1"/>
        <end position="24"/>
    </location>
</feature>
<comment type="caution">
    <text evidence="9">The sequence shown here is derived from an EMBL/GenBank/DDBJ whole genome shotgun (WGS) entry which is preliminary data.</text>
</comment>
<organism evidence="9 10">
    <name type="scientific">Stenotrophomonas rhizophila</name>
    <dbReference type="NCBI Taxonomy" id="216778"/>
    <lineage>
        <taxon>Bacteria</taxon>
        <taxon>Pseudomonadati</taxon>
        <taxon>Pseudomonadota</taxon>
        <taxon>Gammaproteobacteria</taxon>
        <taxon>Lysobacterales</taxon>
        <taxon>Lysobacteraceae</taxon>
        <taxon>Stenotrophomonas</taxon>
    </lineage>
</organism>
<dbReference type="Gene3D" id="1.10.760.10">
    <property type="entry name" value="Cytochrome c-like domain"/>
    <property type="match status" value="1"/>
</dbReference>
<dbReference type="InterPro" id="IPR050597">
    <property type="entry name" value="Cytochrome_c_Oxidase_Subunit"/>
</dbReference>
<feature type="chain" id="PRO_5042896684" evidence="7">
    <location>
        <begin position="25"/>
        <end position="131"/>
    </location>
</feature>
<accession>A0AAP5AK10</accession>
<feature type="domain" description="Cytochrome c" evidence="8">
    <location>
        <begin position="50"/>
        <end position="131"/>
    </location>
</feature>
<gene>
    <name evidence="9" type="ORF">QE424_002072</name>
</gene>
<evidence type="ECO:0000313" key="10">
    <source>
        <dbReference type="Proteomes" id="UP001226084"/>
    </source>
</evidence>
<dbReference type="Pfam" id="PF00034">
    <property type="entry name" value="Cytochrom_C"/>
    <property type="match status" value="1"/>
</dbReference>
<keyword evidence="3 6" id="KW-0479">Metal-binding</keyword>
<dbReference type="AlphaFoldDB" id="A0AAP5AK10"/>
<dbReference type="PANTHER" id="PTHR33751:SF9">
    <property type="entry name" value="CYTOCHROME C4"/>
    <property type="match status" value="1"/>
</dbReference>
<dbReference type="InterPro" id="IPR009056">
    <property type="entry name" value="Cyt_c-like_dom"/>
</dbReference>
<evidence type="ECO:0000256" key="2">
    <source>
        <dbReference type="ARBA" id="ARBA00022617"/>
    </source>
</evidence>
<dbReference type="EMBL" id="JAUTAS010000001">
    <property type="protein sequence ID" value="MDQ1108913.1"/>
    <property type="molecule type" value="Genomic_DNA"/>
</dbReference>
<dbReference type="Proteomes" id="UP001226084">
    <property type="component" value="Unassembled WGS sequence"/>
</dbReference>
<dbReference type="GO" id="GO:0046872">
    <property type="term" value="F:metal ion binding"/>
    <property type="evidence" value="ECO:0007669"/>
    <property type="project" value="UniProtKB-KW"/>
</dbReference>
<evidence type="ECO:0000259" key="8">
    <source>
        <dbReference type="PROSITE" id="PS51007"/>
    </source>
</evidence>
<proteinExistence type="predicted"/>
<evidence type="ECO:0000256" key="6">
    <source>
        <dbReference type="PROSITE-ProRule" id="PRU00433"/>
    </source>
</evidence>
<reference evidence="9" key="1">
    <citation type="submission" date="2023-07" db="EMBL/GenBank/DDBJ databases">
        <title>Functional and genomic diversity of the sorghum phyllosphere microbiome.</title>
        <authorList>
            <person name="Shade A."/>
        </authorList>
    </citation>
    <scope>NUCLEOTIDE SEQUENCE</scope>
    <source>
        <strain evidence="9">SORGH_AS_0457</strain>
    </source>
</reference>
<dbReference type="InterPro" id="IPR036909">
    <property type="entry name" value="Cyt_c-like_dom_sf"/>
</dbReference>
<sequence>MRPQPLAACLALAVLLPFGVAAQAAPAPAVPASPAAAPAAAPAAPPALTGSFDNGRVLAYTCQGCHGITGYKNAYPSYRVPKIGGQTQQYLSQALSEYRQGKRRHPTMQAQSMSFSEQEIADLAVYLSTVK</sequence>
<dbReference type="PANTHER" id="PTHR33751">
    <property type="entry name" value="CBB3-TYPE CYTOCHROME C OXIDASE SUBUNIT FIXP"/>
    <property type="match status" value="1"/>
</dbReference>
<name>A0AAP5AK10_9GAMM</name>
<evidence type="ECO:0000256" key="3">
    <source>
        <dbReference type="ARBA" id="ARBA00022723"/>
    </source>
</evidence>
<dbReference type="GO" id="GO:0009055">
    <property type="term" value="F:electron transfer activity"/>
    <property type="evidence" value="ECO:0007669"/>
    <property type="project" value="InterPro"/>
</dbReference>
<dbReference type="RefSeq" id="WP_306988981.1">
    <property type="nucleotide sequence ID" value="NZ_JAUTAS010000001.1"/>
</dbReference>
<dbReference type="SUPFAM" id="SSF46626">
    <property type="entry name" value="Cytochrome c"/>
    <property type="match status" value="1"/>
</dbReference>
<evidence type="ECO:0000313" key="9">
    <source>
        <dbReference type="EMBL" id="MDQ1108913.1"/>
    </source>
</evidence>
<dbReference type="GO" id="GO:0020037">
    <property type="term" value="F:heme binding"/>
    <property type="evidence" value="ECO:0007669"/>
    <property type="project" value="InterPro"/>
</dbReference>
<keyword evidence="2 6" id="KW-0349">Heme</keyword>
<evidence type="ECO:0000256" key="1">
    <source>
        <dbReference type="ARBA" id="ARBA00022448"/>
    </source>
</evidence>